<dbReference type="PROSITE" id="PS00356">
    <property type="entry name" value="HTH_LACI_1"/>
    <property type="match status" value="1"/>
</dbReference>
<accession>A0ABS4ZKZ5</accession>
<dbReference type="PANTHER" id="PTHR30146:SF153">
    <property type="entry name" value="LACTOSE OPERON REPRESSOR"/>
    <property type="match status" value="1"/>
</dbReference>
<dbReference type="CDD" id="cd01392">
    <property type="entry name" value="HTH_LacI"/>
    <property type="match status" value="1"/>
</dbReference>
<dbReference type="Pfam" id="PF13377">
    <property type="entry name" value="Peripla_BP_3"/>
    <property type="match status" value="1"/>
</dbReference>
<evidence type="ECO:0000256" key="2">
    <source>
        <dbReference type="ARBA" id="ARBA00023125"/>
    </source>
</evidence>
<evidence type="ECO:0000313" key="6">
    <source>
        <dbReference type="Proteomes" id="UP001519362"/>
    </source>
</evidence>
<dbReference type="Gene3D" id="1.10.260.40">
    <property type="entry name" value="lambda repressor-like DNA-binding domains"/>
    <property type="match status" value="1"/>
</dbReference>
<gene>
    <name evidence="5" type="ORF">JOF34_002211</name>
</gene>
<keyword evidence="3" id="KW-0804">Transcription</keyword>
<comment type="caution">
    <text evidence="5">The sequence shown here is derived from an EMBL/GenBank/DDBJ whole genome shotgun (WGS) entry which is preliminary data.</text>
</comment>
<keyword evidence="2" id="KW-0238">DNA-binding</keyword>
<keyword evidence="6" id="KW-1185">Reference proteome</keyword>
<evidence type="ECO:0000259" key="4">
    <source>
        <dbReference type="PROSITE" id="PS50932"/>
    </source>
</evidence>
<dbReference type="SMART" id="SM00354">
    <property type="entry name" value="HTH_LACI"/>
    <property type="match status" value="1"/>
</dbReference>
<evidence type="ECO:0000256" key="1">
    <source>
        <dbReference type="ARBA" id="ARBA00023015"/>
    </source>
</evidence>
<dbReference type="InterPro" id="IPR028082">
    <property type="entry name" value="Peripla_BP_I"/>
</dbReference>
<dbReference type="SUPFAM" id="SSF53822">
    <property type="entry name" value="Periplasmic binding protein-like I"/>
    <property type="match status" value="1"/>
</dbReference>
<reference evidence="5 6" key="1">
    <citation type="submission" date="2021-03" db="EMBL/GenBank/DDBJ databases">
        <title>Sequencing the genomes of 1000 actinobacteria strains.</title>
        <authorList>
            <person name="Klenk H.-P."/>
        </authorList>
    </citation>
    <scope>NUCLEOTIDE SEQUENCE [LARGE SCALE GENOMIC DNA]</scope>
    <source>
        <strain evidence="5 6">DSM 24221</strain>
    </source>
</reference>
<dbReference type="Pfam" id="PF00356">
    <property type="entry name" value="LacI"/>
    <property type="match status" value="1"/>
</dbReference>
<evidence type="ECO:0000256" key="3">
    <source>
        <dbReference type="ARBA" id="ARBA00023163"/>
    </source>
</evidence>
<dbReference type="PRINTS" id="PR00036">
    <property type="entry name" value="HTHLACI"/>
</dbReference>
<evidence type="ECO:0000313" key="5">
    <source>
        <dbReference type="EMBL" id="MBP2437625.1"/>
    </source>
</evidence>
<sequence>MSITAGPAKTGRTTITDVARAAGVSVATVSKVINGRDGIAVATSARVMQVVDKLGYERSLVATSLRQSKTNVIGVLVAEFEPFALQLLQGISDALSDTQYDVLVYAGAVSVGNHRGWENRSLSRLGGTLIDAAILVTPTLASPDASIPLVAIDPHTGSGGPATIDGDNLSGARAATEHLISLGHTRVGHLRGRDDLESAHVRERGYREAMHDAGLPIPPTFVTTGGYRADDANSGAVALLDAEVRPTAVFAANDVSAIELIRVAHERGLRVPEDLSIVGFDDIPDAASASPALTTVRQPLREMGAAAVEAIIEMLQGKDTSAHMRLPTRLVVRASTAPPA</sequence>
<dbReference type="EMBL" id="JAGIOL010000001">
    <property type="protein sequence ID" value="MBP2437625.1"/>
    <property type="molecule type" value="Genomic_DNA"/>
</dbReference>
<keyword evidence="1" id="KW-0805">Transcription regulation</keyword>
<proteinExistence type="predicted"/>
<dbReference type="PROSITE" id="PS50932">
    <property type="entry name" value="HTH_LACI_2"/>
    <property type="match status" value="1"/>
</dbReference>
<dbReference type="CDD" id="cd06267">
    <property type="entry name" value="PBP1_LacI_sugar_binding-like"/>
    <property type="match status" value="1"/>
</dbReference>
<dbReference type="Proteomes" id="UP001519362">
    <property type="component" value="Unassembled WGS sequence"/>
</dbReference>
<name>A0ABS4ZKZ5_9MICO</name>
<dbReference type="PANTHER" id="PTHR30146">
    <property type="entry name" value="LACI-RELATED TRANSCRIPTIONAL REPRESSOR"/>
    <property type="match status" value="1"/>
</dbReference>
<dbReference type="InterPro" id="IPR046335">
    <property type="entry name" value="LacI/GalR-like_sensor"/>
</dbReference>
<protein>
    <submittedName>
        <fullName evidence="5">LacI family transcriptional regulator</fullName>
    </submittedName>
</protein>
<dbReference type="SUPFAM" id="SSF47413">
    <property type="entry name" value="lambda repressor-like DNA-binding domains"/>
    <property type="match status" value="1"/>
</dbReference>
<dbReference type="InterPro" id="IPR000843">
    <property type="entry name" value="HTH_LacI"/>
</dbReference>
<dbReference type="Gene3D" id="3.40.50.2300">
    <property type="match status" value="2"/>
</dbReference>
<feature type="domain" description="HTH lacI-type" evidence="4">
    <location>
        <begin position="13"/>
        <end position="67"/>
    </location>
</feature>
<dbReference type="RefSeq" id="WP_165133511.1">
    <property type="nucleotide sequence ID" value="NZ_CP049253.1"/>
</dbReference>
<organism evidence="5 6">
    <name type="scientific">Microbacterium amylolyticum</name>
    <dbReference type="NCBI Taxonomy" id="936337"/>
    <lineage>
        <taxon>Bacteria</taxon>
        <taxon>Bacillati</taxon>
        <taxon>Actinomycetota</taxon>
        <taxon>Actinomycetes</taxon>
        <taxon>Micrococcales</taxon>
        <taxon>Microbacteriaceae</taxon>
        <taxon>Microbacterium</taxon>
    </lineage>
</organism>
<dbReference type="InterPro" id="IPR010982">
    <property type="entry name" value="Lambda_DNA-bd_dom_sf"/>
</dbReference>